<dbReference type="RefSeq" id="WP_306088935.1">
    <property type="nucleotide sequence ID" value="NZ_CP120992.1"/>
</dbReference>
<organism evidence="1 2">
    <name type="scientific">Streptomyces laculatispora</name>
    <dbReference type="NCBI Taxonomy" id="887464"/>
    <lineage>
        <taxon>Bacteria</taxon>
        <taxon>Bacillati</taxon>
        <taxon>Actinomycetota</taxon>
        <taxon>Actinomycetes</taxon>
        <taxon>Kitasatosporales</taxon>
        <taxon>Streptomycetaceae</taxon>
        <taxon>Streptomyces</taxon>
    </lineage>
</organism>
<dbReference type="Proteomes" id="UP001229952">
    <property type="component" value="Chromosome"/>
</dbReference>
<protein>
    <submittedName>
        <fullName evidence="1">Uncharacterized protein</fullName>
    </submittedName>
</protein>
<name>A0ABY9I548_9ACTN</name>
<gene>
    <name evidence="1" type="ORF">P8A22_19295</name>
</gene>
<dbReference type="EMBL" id="CP120992">
    <property type="protein sequence ID" value="WLQ41920.1"/>
    <property type="molecule type" value="Genomic_DNA"/>
</dbReference>
<reference evidence="1 2" key="1">
    <citation type="submission" date="2023-03" db="EMBL/GenBank/DDBJ databases">
        <title>Isolation and description of six Streptomyces strains from soil environments, able to metabolize different microbial glucans.</title>
        <authorList>
            <person name="Widen T."/>
            <person name="Larsbrink J."/>
        </authorList>
    </citation>
    <scope>NUCLEOTIDE SEQUENCE [LARGE SCALE GENOMIC DNA]</scope>
    <source>
        <strain evidence="1 2">Mut2</strain>
    </source>
</reference>
<proteinExistence type="predicted"/>
<evidence type="ECO:0000313" key="1">
    <source>
        <dbReference type="EMBL" id="WLQ41920.1"/>
    </source>
</evidence>
<accession>A0ABY9I548</accession>
<sequence>MFVVPGRRFFVDAPCAPLSNGHVTRCFRMSLSAPEKTLIDEISLVAEALEEMRAAAR</sequence>
<evidence type="ECO:0000313" key="2">
    <source>
        <dbReference type="Proteomes" id="UP001229952"/>
    </source>
</evidence>
<keyword evidence="2" id="KW-1185">Reference proteome</keyword>